<sequence>MSDIEDLRSEAEELGEHLLAHLLKTALAIAKRATGPSLVTRSRHCR</sequence>
<evidence type="ECO:0000313" key="2">
    <source>
        <dbReference type="Proteomes" id="UP001378188"/>
    </source>
</evidence>
<gene>
    <name evidence="1" type="ORF">V3328_07440</name>
</gene>
<proteinExistence type="predicted"/>
<reference evidence="1 2" key="1">
    <citation type="submission" date="2024-02" db="EMBL/GenBank/DDBJ databases">
        <title>Genome analysis and characterization of Microbaculum marinisediminis sp. nov., isolated from marine sediment.</title>
        <authorList>
            <person name="Du Z.-J."/>
            <person name="Ye Y.-Q."/>
            <person name="Zhang Z.-R."/>
            <person name="Yuan S.-M."/>
            <person name="Zhang X.-Y."/>
        </authorList>
    </citation>
    <scope>NUCLEOTIDE SEQUENCE [LARGE SCALE GENOMIC DNA]</scope>
    <source>
        <strain evidence="1 2">SDUM1044001</strain>
    </source>
</reference>
<dbReference type="Proteomes" id="UP001378188">
    <property type="component" value="Unassembled WGS sequence"/>
</dbReference>
<dbReference type="RefSeq" id="WP_340329002.1">
    <property type="nucleotide sequence ID" value="NZ_JAZHOF010000003.1"/>
</dbReference>
<name>A0AAW9RPH2_9HYPH</name>
<accession>A0AAW9RPH2</accession>
<organism evidence="1 2">
    <name type="scientific">Microbaculum marinum</name>
    <dbReference type="NCBI Taxonomy" id="1764581"/>
    <lineage>
        <taxon>Bacteria</taxon>
        <taxon>Pseudomonadati</taxon>
        <taxon>Pseudomonadota</taxon>
        <taxon>Alphaproteobacteria</taxon>
        <taxon>Hyphomicrobiales</taxon>
        <taxon>Tepidamorphaceae</taxon>
        <taxon>Microbaculum</taxon>
    </lineage>
</organism>
<dbReference type="AlphaFoldDB" id="A0AAW9RPH2"/>
<dbReference type="EMBL" id="JAZHOF010000003">
    <property type="protein sequence ID" value="MEJ8571299.1"/>
    <property type="molecule type" value="Genomic_DNA"/>
</dbReference>
<keyword evidence="2" id="KW-1185">Reference proteome</keyword>
<evidence type="ECO:0000313" key="1">
    <source>
        <dbReference type="EMBL" id="MEJ8571299.1"/>
    </source>
</evidence>
<protein>
    <submittedName>
        <fullName evidence="1">Uncharacterized protein</fullName>
    </submittedName>
</protein>
<comment type="caution">
    <text evidence="1">The sequence shown here is derived from an EMBL/GenBank/DDBJ whole genome shotgun (WGS) entry which is preliminary data.</text>
</comment>